<dbReference type="OrthoDB" id="247722at2157"/>
<organism evidence="2 3">
    <name type="scientific">Halosimplex litoreum</name>
    <dbReference type="NCBI Taxonomy" id="1198301"/>
    <lineage>
        <taxon>Archaea</taxon>
        <taxon>Methanobacteriati</taxon>
        <taxon>Methanobacteriota</taxon>
        <taxon>Stenosarchaea group</taxon>
        <taxon>Halobacteria</taxon>
        <taxon>Halobacteriales</taxon>
        <taxon>Haloarculaceae</taxon>
        <taxon>Halosimplex</taxon>
    </lineage>
</organism>
<reference evidence="2 3" key="1">
    <citation type="submission" date="2020-12" db="EMBL/GenBank/DDBJ databases">
        <title>Halosimplex halophilum sp. nov. and Halosimplex salinum sp. nov., two new members of the genus Halosimplex.</title>
        <authorList>
            <person name="Cui H.L."/>
        </authorList>
    </citation>
    <scope>NUCLEOTIDE SEQUENCE [LARGE SCALE GENOMIC DNA]</scope>
    <source>
        <strain evidence="2 3">YGH94</strain>
    </source>
</reference>
<name>A0A7T3FYE2_9EURY</name>
<dbReference type="InterPro" id="IPR055768">
    <property type="entry name" value="DUF7344"/>
</dbReference>
<proteinExistence type="predicted"/>
<protein>
    <recommendedName>
        <fullName evidence="1">DUF7344 domain-containing protein</fullName>
    </recommendedName>
</protein>
<accession>A0A7T3FYE2</accession>
<dbReference type="GeneID" id="60590844"/>
<dbReference type="Proteomes" id="UP000595001">
    <property type="component" value="Chromosome"/>
</dbReference>
<dbReference type="EMBL" id="CP065856">
    <property type="protein sequence ID" value="QPV62980.1"/>
    <property type="molecule type" value="Genomic_DNA"/>
</dbReference>
<evidence type="ECO:0000259" key="1">
    <source>
        <dbReference type="Pfam" id="PF24035"/>
    </source>
</evidence>
<dbReference type="Pfam" id="PF24035">
    <property type="entry name" value="DUF7344"/>
    <property type="match status" value="1"/>
</dbReference>
<keyword evidence="3" id="KW-1185">Reference proteome</keyword>
<gene>
    <name evidence="2" type="ORF">I7X12_20085</name>
</gene>
<sequence>MRTLDDHGRELTLADLADETARREHGRPVSEIASETVSELYLALYHTHVPKLVDGDAVRYDQEGDIVEPRERVGSLVQVLDVVG</sequence>
<dbReference type="AlphaFoldDB" id="A0A7T3FYE2"/>
<feature type="domain" description="DUF7344" evidence="1">
    <location>
        <begin position="2"/>
        <end position="68"/>
    </location>
</feature>
<evidence type="ECO:0000313" key="3">
    <source>
        <dbReference type="Proteomes" id="UP000595001"/>
    </source>
</evidence>
<dbReference type="KEGG" id="hlt:I7X12_20085"/>
<dbReference type="RefSeq" id="WP_198061776.1">
    <property type="nucleotide sequence ID" value="NZ_CP065856.1"/>
</dbReference>
<evidence type="ECO:0000313" key="2">
    <source>
        <dbReference type="EMBL" id="QPV62980.1"/>
    </source>
</evidence>